<evidence type="ECO:0000256" key="6">
    <source>
        <dbReference type="ARBA" id="ARBA00022884"/>
    </source>
</evidence>
<keyword evidence="4 7" id="KW-0808">Transferase</keyword>
<feature type="binding site" evidence="7 8">
    <location>
        <position position="92"/>
    </location>
    <ligand>
        <name>S-adenosyl-L-methionine</name>
        <dbReference type="ChEBI" id="CHEBI:59789"/>
    </ligand>
</feature>
<evidence type="ECO:0000256" key="4">
    <source>
        <dbReference type="ARBA" id="ARBA00022679"/>
    </source>
</evidence>
<dbReference type="PANTHER" id="PTHR11727">
    <property type="entry name" value="DIMETHYLADENOSINE TRANSFERASE"/>
    <property type="match status" value="1"/>
</dbReference>
<dbReference type="EC" id="2.1.1.182" evidence="7"/>
<dbReference type="Gene3D" id="1.10.8.100">
    <property type="entry name" value="Ribosomal RNA adenine dimethylase-like, domain 2"/>
    <property type="match status" value="1"/>
</dbReference>
<dbReference type="InterPro" id="IPR001737">
    <property type="entry name" value="KsgA/Erm"/>
</dbReference>
<dbReference type="InterPro" id="IPR023165">
    <property type="entry name" value="rRNA_Ade_diMease-like_C"/>
</dbReference>
<reference evidence="10 11" key="1">
    <citation type="submission" date="2020-07" db="EMBL/GenBank/DDBJ databases">
        <title>Huge and variable diversity of episymbiotic CPR bacteria and DPANN archaea in groundwater ecosystems.</title>
        <authorList>
            <person name="He C.Y."/>
            <person name="Keren R."/>
            <person name="Whittaker M."/>
            <person name="Farag I.F."/>
            <person name="Doudna J."/>
            <person name="Cate J.H.D."/>
            <person name="Banfield J.F."/>
        </authorList>
    </citation>
    <scope>NUCLEOTIDE SEQUENCE [LARGE SCALE GENOMIC DNA]</scope>
    <source>
        <strain evidence="10">NC_groundwater_70_Ag_B-0.1um_54_66</strain>
    </source>
</reference>
<protein>
    <recommendedName>
        <fullName evidence="7">Ribosomal RNA small subunit methyltransferase A</fullName>
        <ecNumber evidence="7">2.1.1.182</ecNumber>
    </recommendedName>
    <alternativeName>
        <fullName evidence="7">16S rRNA (adenine(1518)-N(6)/adenine(1519)-N(6))-dimethyltransferase</fullName>
    </alternativeName>
    <alternativeName>
        <fullName evidence="7">16S rRNA dimethyladenosine transferase</fullName>
    </alternativeName>
    <alternativeName>
        <fullName evidence="7">16S rRNA dimethylase</fullName>
    </alternativeName>
    <alternativeName>
        <fullName evidence="7">S-adenosylmethionine-6-N', N'-adenosyl(rRNA) dimethyltransferase</fullName>
    </alternativeName>
</protein>
<dbReference type="SMART" id="SM00650">
    <property type="entry name" value="rADc"/>
    <property type="match status" value="1"/>
</dbReference>
<dbReference type="HAMAP" id="MF_00607">
    <property type="entry name" value="16SrRNA_methyltr_A"/>
    <property type="match status" value="1"/>
</dbReference>
<dbReference type="CDD" id="cd02440">
    <property type="entry name" value="AdoMet_MTases"/>
    <property type="match status" value="1"/>
</dbReference>
<evidence type="ECO:0000256" key="2">
    <source>
        <dbReference type="ARBA" id="ARBA00022552"/>
    </source>
</evidence>
<evidence type="ECO:0000256" key="5">
    <source>
        <dbReference type="ARBA" id="ARBA00022691"/>
    </source>
</evidence>
<dbReference type="PANTHER" id="PTHR11727:SF7">
    <property type="entry name" value="DIMETHYLADENOSINE TRANSFERASE-RELATED"/>
    <property type="match status" value="1"/>
</dbReference>
<organism evidence="10 11">
    <name type="scientific">Micavibrio aeruginosavorus</name>
    <dbReference type="NCBI Taxonomy" id="349221"/>
    <lineage>
        <taxon>Bacteria</taxon>
        <taxon>Pseudomonadati</taxon>
        <taxon>Bdellovibrionota</taxon>
        <taxon>Bdellovibrionia</taxon>
        <taxon>Bdellovibrionales</taxon>
        <taxon>Pseudobdellovibrionaceae</taxon>
        <taxon>Micavibrio</taxon>
    </lineage>
</organism>
<evidence type="ECO:0000256" key="8">
    <source>
        <dbReference type="PROSITE-ProRule" id="PRU01026"/>
    </source>
</evidence>
<dbReference type="EMBL" id="CP066681">
    <property type="protein sequence ID" value="QQG36345.1"/>
    <property type="molecule type" value="Genomic_DNA"/>
</dbReference>
<dbReference type="Pfam" id="PF00398">
    <property type="entry name" value="RrnaAD"/>
    <property type="match status" value="1"/>
</dbReference>
<feature type="domain" description="Ribosomal RNA adenine methylase transferase N-terminal" evidence="9">
    <location>
        <begin position="72"/>
        <end position="249"/>
    </location>
</feature>
<dbReference type="PROSITE" id="PS51689">
    <property type="entry name" value="SAM_RNA_A_N6_MT"/>
    <property type="match status" value="1"/>
</dbReference>
<proteinExistence type="inferred from homology"/>
<feature type="binding site" evidence="7 8">
    <location>
        <position position="67"/>
    </location>
    <ligand>
        <name>S-adenosyl-L-methionine</name>
        <dbReference type="ChEBI" id="CHEBI:59789"/>
    </ligand>
</feature>
<dbReference type="GO" id="GO:0005829">
    <property type="term" value="C:cytosol"/>
    <property type="evidence" value="ECO:0007669"/>
    <property type="project" value="TreeGrafter"/>
</dbReference>
<dbReference type="PROSITE" id="PS01131">
    <property type="entry name" value="RRNA_A_DIMETH"/>
    <property type="match status" value="1"/>
</dbReference>
<evidence type="ECO:0000313" key="10">
    <source>
        <dbReference type="EMBL" id="QQG36345.1"/>
    </source>
</evidence>
<dbReference type="SUPFAM" id="SSF53335">
    <property type="entry name" value="S-adenosyl-L-methionine-dependent methyltransferases"/>
    <property type="match status" value="1"/>
</dbReference>
<keyword evidence="1 7" id="KW-0963">Cytoplasm</keyword>
<keyword evidence="6 7" id="KW-0694">RNA-binding</keyword>
<feature type="binding site" evidence="7 8">
    <location>
        <position position="65"/>
    </location>
    <ligand>
        <name>S-adenosyl-L-methionine</name>
        <dbReference type="ChEBI" id="CHEBI:59789"/>
    </ligand>
</feature>
<dbReference type="AlphaFoldDB" id="A0A7T5R2N3"/>
<evidence type="ECO:0000313" key="11">
    <source>
        <dbReference type="Proteomes" id="UP000595362"/>
    </source>
</evidence>
<gene>
    <name evidence="7 10" type="primary">rsmA</name>
    <name evidence="7" type="synonym">ksgA</name>
    <name evidence="10" type="ORF">HYS17_00700</name>
</gene>
<dbReference type="GO" id="GO:0052908">
    <property type="term" value="F:16S rRNA (adenine(1518)-N(6)/adenine(1519)-N(6))-dimethyltransferase activity"/>
    <property type="evidence" value="ECO:0007669"/>
    <property type="project" value="UniProtKB-EC"/>
</dbReference>
<comment type="catalytic activity">
    <reaction evidence="7">
        <text>adenosine(1518)/adenosine(1519) in 16S rRNA + 4 S-adenosyl-L-methionine = N(6)-dimethyladenosine(1518)/N(6)-dimethyladenosine(1519) in 16S rRNA + 4 S-adenosyl-L-homocysteine + 4 H(+)</text>
        <dbReference type="Rhea" id="RHEA:19609"/>
        <dbReference type="Rhea" id="RHEA-COMP:10232"/>
        <dbReference type="Rhea" id="RHEA-COMP:10233"/>
        <dbReference type="ChEBI" id="CHEBI:15378"/>
        <dbReference type="ChEBI" id="CHEBI:57856"/>
        <dbReference type="ChEBI" id="CHEBI:59789"/>
        <dbReference type="ChEBI" id="CHEBI:74411"/>
        <dbReference type="ChEBI" id="CHEBI:74493"/>
        <dbReference type="EC" id="2.1.1.182"/>
    </reaction>
</comment>
<dbReference type="InterPro" id="IPR020596">
    <property type="entry name" value="rRNA_Ade_Mease_Trfase_CS"/>
</dbReference>
<comment type="function">
    <text evidence="7">Specifically dimethylates two adjacent adenosines (A1518 and A1519) in the loop of a conserved hairpin near the 3'-end of 16S rRNA in the 30S particle. May play a critical role in biogenesis of 30S subunits.</text>
</comment>
<comment type="similarity">
    <text evidence="7">Belongs to the class I-like SAM-binding methyltransferase superfamily. rRNA adenine N(6)-methyltransferase family. RsmA subfamily.</text>
</comment>
<dbReference type="Gene3D" id="3.40.50.150">
    <property type="entry name" value="Vaccinia Virus protein VP39"/>
    <property type="match status" value="1"/>
</dbReference>
<keyword evidence="3 7" id="KW-0489">Methyltransferase</keyword>
<dbReference type="Proteomes" id="UP000595362">
    <property type="component" value="Chromosome"/>
</dbReference>
<feature type="binding site" evidence="7 8">
    <location>
        <position position="160"/>
    </location>
    <ligand>
        <name>S-adenosyl-L-methionine</name>
        <dbReference type="ChEBI" id="CHEBI:59789"/>
    </ligand>
</feature>
<keyword evidence="2 7" id="KW-0698">rRNA processing</keyword>
<dbReference type="NCBIfam" id="TIGR00755">
    <property type="entry name" value="ksgA"/>
    <property type="match status" value="1"/>
</dbReference>
<dbReference type="GO" id="GO:0003723">
    <property type="term" value="F:RNA binding"/>
    <property type="evidence" value="ECO:0007669"/>
    <property type="project" value="UniProtKB-UniRule"/>
</dbReference>
<sequence length="314" mass="33491">MKSCSVWETTGLNGRRGVTCLISKLKPLSSVVSDPFPCTPIDDLPPLRQVIADYGLQATKALGQNFLLDMNITDKIARLAGDLSAYTVVEIGPGPGGLTRSLLKAGAAHVLAIEFDPRAVAALMPLVEASSGRLTVLQADALSVDIASLAPEGPRMIIANLPYNIATPLVIGWLKQIRQDPAFASRMLLMFQREVADRLTSPVGGKTYGRLAVMAQWLCEVKRVYDLPASAFTPPPKVASSVVSFKPQKLPDCSPMASSVETVTAAAFGQRRKMLRSSLGGYAALLERAGIAGDLRAEHVPVADFIRLAQALEA</sequence>
<evidence type="ECO:0000256" key="7">
    <source>
        <dbReference type="HAMAP-Rule" id="MF_00607"/>
    </source>
</evidence>
<evidence type="ECO:0000256" key="3">
    <source>
        <dbReference type="ARBA" id="ARBA00022603"/>
    </source>
</evidence>
<dbReference type="InterPro" id="IPR011530">
    <property type="entry name" value="rRNA_adenine_dimethylase"/>
</dbReference>
<dbReference type="InterPro" id="IPR020598">
    <property type="entry name" value="rRNA_Ade_methylase_Trfase_N"/>
</dbReference>
<feature type="binding site" evidence="7 8">
    <location>
        <position position="140"/>
    </location>
    <ligand>
        <name>S-adenosyl-L-methionine</name>
        <dbReference type="ChEBI" id="CHEBI:59789"/>
    </ligand>
</feature>
<accession>A0A7T5R2N3</accession>
<keyword evidence="5 7" id="KW-0949">S-adenosyl-L-methionine</keyword>
<name>A0A7T5R2N3_9BACT</name>
<evidence type="ECO:0000259" key="9">
    <source>
        <dbReference type="SMART" id="SM00650"/>
    </source>
</evidence>
<evidence type="ECO:0000256" key="1">
    <source>
        <dbReference type="ARBA" id="ARBA00022490"/>
    </source>
</evidence>
<comment type="subcellular location">
    <subcellularLocation>
        <location evidence="7">Cytoplasm</location>
    </subcellularLocation>
</comment>
<feature type="binding site" evidence="7 8">
    <location>
        <position position="114"/>
    </location>
    <ligand>
        <name>S-adenosyl-L-methionine</name>
        <dbReference type="ChEBI" id="CHEBI:59789"/>
    </ligand>
</feature>
<dbReference type="InterPro" id="IPR029063">
    <property type="entry name" value="SAM-dependent_MTases_sf"/>
</dbReference>